<sequence>MFLISALRITKDAFFARSIPLRIRLLMLTLQPITLLTYTIEWLIARKFPHQAEIRIPLKRAAGQGKKSVRAVVYLPTTVEPSPPSSTTSAAAAASKETMKIPLHLNIHGGAFLGGLPEGNARFCAQLARESGAVVVSTGYRYTPVATFPDAHDDVQDVAEYLLEHAEEMWGADAGNFTASGFSVGGNLGLSVAQGLKGTDREMRGFVSFEGVMDFRIPPWAKPRPKGFPAKDPLEFLQPLMDAYAGPNRPRDIANPLLHPILAPFSSLPQNMYFIVGGSCILRTETEATVERLEAEARAINQANGLSQEAVNEQVPDGKAAVVKRFVAEGQIHGWTEMPSFAIDVQKRAKAFGDAVEFLKRVHRAYGYVHPEA</sequence>
<proteinExistence type="predicted"/>
<dbReference type="GO" id="GO:0016787">
    <property type="term" value="F:hydrolase activity"/>
    <property type="evidence" value="ECO:0007669"/>
    <property type="project" value="UniProtKB-KW"/>
</dbReference>
<dbReference type="InterPro" id="IPR013094">
    <property type="entry name" value="AB_hydrolase_3"/>
</dbReference>
<dbReference type="Gene3D" id="3.40.50.1820">
    <property type="entry name" value="alpha/beta hydrolase"/>
    <property type="match status" value="1"/>
</dbReference>
<keyword evidence="4" id="KW-1185">Reference proteome</keyword>
<dbReference type="PANTHER" id="PTHR48081:SF8">
    <property type="entry name" value="ALPHA_BETA HYDROLASE FOLD-3 DOMAIN-CONTAINING PROTEIN-RELATED"/>
    <property type="match status" value="1"/>
</dbReference>
<accession>A0ABR4IU81</accession>
<organism evidence="3 4">
    <name type="scientific">Aspergillus pseudoustus</name>
    <dbReference type="NCBI Taxonomy" id="1810923"/>
    <lineage>
        <taxon>Eukaryota</taxon>
        <taxon>Fungi</taxon>
        <taxon>Dikarya</taxon>
        <taxon>Ascomycota</taxon>
        <taxon>Pezizomycotina</taxon>
        <taxon>Eurotiomycetes</taxon>
        <taxon>Eurotiomycetidae</taxon>
        <taxon>Eurotiales</taxon>
        <taxon>Aspergillaceae</taxon>
        <taxon>Aspergillus</taxon>
        <taxon>Aspergillus subgen. Nidulantes</taxon>
    </lineage>
</organism>
<evidence type="ECO:0000256" key="1">
    <source>
        <dbReference type="ARBA" id="ARBA00022801"/>
    </source>
</evidence>
<gene>
    <name evidence="3" type="ORF">BJY01DRAFT_108635</name>
</gene>
<comment type="caution">
    <text evidence="3">The sequence shown here is derived from an EMBL/GenBank/DDBJ whole genome shotgun (WGS) entry which is preliminary data.</text>
</comment>
<feature type="domain" description="Alpha/beta hydrolase fold-3" evidence="2">
    <location>
        <begin position="105"/>
        <end position="297"/>
    </location>
</feature>
<reference evidence="3 4" key="1">
    <citation type="submission" date="2024-07" db="EMBL/GenBank/DDBJ databases">
        <title>Section-level genome sequencing and comparative genomics of Aspergillus sections Usti and Cavernicolus.</title>
        <authorList>
            <consortium name="Lawrence Berkeley National Laboratory"/>
            <person name="Nybo J.L."/>
            <person name="Vesth T.C."/>
            <person name="Theobald S."/>
            <person name="Frisvad J.C."/>
            <person name="Larsen T.O."/>
            <person name="Kjaerboelling I."/>
            <person name="Rothschild-Mancinelli K."/>
            <person name="Lyhne E.K."/>
            <person name="Kogle M.E."/>
            <person name="Barry K."/>
            <person name="Clum A."/>
            <person name="Na H."/>
            <person name="Ledsgaard L."/>
            <person name="Lin J."/>
            <person name="Lipzen A."/>
            <person name="Kuo A."/>
            <person name="Riley R."/>
            <person name="Mondo S."/>
            <person name="Labutti K."/>
            <person name="Haridas S."/>
            <person name="Pangalinan J."/>
            <person name="Salamov A.A."/>
            <person name="Simmons B.A."/>
            <person name="Magnuson J.K."/>
            <person name="Chen J."/>
            <person name="Drula E."/>
            <person name="Henrissat B."/>
            <person name="Wiebenga A."/>
            <person name="Lubbers R.J."/>
            <person name="Gomes A.C."/>
            <person name="Makela M.R."/>
            <person name="Stajich J."/>
            <person name="Grigoriev I.V."/>
            <person name="Mortensen U.H."/>
            <person name="De Vries R.P."/>
            <person name="Baker S.E."/>
            <person name="Andersen M.R."/>
        </authorList>
    </citation>
    <scope>NUCLEOTIDE SEQUENCE [LARGE SCALE GENOMIC DNA]</scope>
    <source>
        <strain evidence="3 4">CBS 123904</strain>
    </source>
</reference>
<evidence type="ECO:0000259" key="2">
    <source>
        <dbReference type="Pfam" id="PF07859"/>
    </source>
</evidence>
<dbReference type="SUPFAM" id="SSF53474">
    <property type="entry name" value="alpha/beta-Hydrolases"/>
    <property type="match status" value="1"/>
</dbReference>
<dbReference type="PANTHER" id="PTHR48081">
    <property type="entry name" value="AB HYDROLASE SUPERFAMILY PROTEIN C4A8.06C"/>
    <property type="match status" value="1"/>
</dbReference>
<protein>
    <submittedName>
        <fullName evidence="3">Alpha/Beta hydrolase protein</fullName>
    </submittedName>
</protein>
<dbReference type="Pfam" id="PF07859">
    <property type="entry name" value="Abhydrolase_3"/>
    <property type="match status" value="1"/>
</dbReference>
<evidence type="ECO:0000313" key="4">
    <source>
        <dbReference type="Proteomes" id="UP001610446"/>
    </source>
</evidence>
<dbReference type="EMBL" id="JBFXLU010000285">
    <property type="protein sequence ID" value="KAL2831321.1"/>
    <property type="molecule type" value="Genomic_DNA"/>
</dbReference>
<evidence type="ECO:0000313" key="3">
    <source>
        <dbReference type="EMBL" id="KAL2831321.1"/>
    </source>
</evidence>
<dbReference type="InterPro" id="IPR029058">
    <property type="entry name" value="AB_hydrolase_fold"/>
</dbReference>
<dbReference type="Proteomes" id="UP001610446">
    <property type="component" value="Unassembled WGS sequence"/>
</dbReference>
<dbReference type="InterPro" id="IPR050300">
    <property type="entry name" value="GDXG_lipolytic_enzyme"/>
</dbReference>
<keyword evidence="1 3" id="KW-0378">Hydrolase</keyword>
<name>A0ABR4IU81_9EURO</name>